<feature type="coiled-coil region" evidence="1">
    <location>
        <begin position="73"/>
        <end position="117"/>
    </location>
</feature>
<name>A0AAN7GTC0_9MYRT</name>
<keyword evidence="3" id="KW-1133">Transmembrane helix</keyword>
<accession>A0AAN7GTC0</accession>
<dbReference type="Proteomes" id="UP001345219">
    <property type="component" value="Chromosome 1"/>
</dbReference>
<evidence type="ECO:0000256" key="2">
    <source>
        <dbReference type="SAM" id="MobiDB-lite"/>
    </source>
</evidence>
<organism evidence="4 5">
    <name type="scientific">Trapa incisa</name>
    <dbReference type="NCBI Taxonomy" id="236973"/>
    <lineage>
        <taxon>Eukaryota</taxon>
        <taxon>Viridiplantae</taxon>
        <taxon>Streptophyta</taxon>
        <taxon>Embryophyta</taxon>
        <taxon>Tracheophyta</taxon>
        <taxon>Spermatophyta</taxon>
        <taxon>Magnoliopsida</taxon>
        <taxon>eudicotyledons</taxon>
        <taxon>Gunneridae</taxon>
        <taxon>Pentapetalae</taxon>
        <taxon>rosids</taxon>
        <taxon>malvids</taxon>
        <taxon>Myrtales</taxon>
        <taxon>Lythraceae</taxon>
        <taxon>Trapa</taxon>
    </lineage>
</organism>
<dbReference type="PANTHER" id="PTHR36383:SF1">
    <property type="entry name" value="PROTEIN, PUTATIVE-RELATED"/>
    <property type="match status" value="1"/>
</dbReference>
<feature type="transmembrane region" description="Helical" evidence="3">
    <location>
        <begin position="272"/>
        <end position="291"/>
    </location>
</feature>
<dbReference type="AlphaFoldDB" id="A0AAN7GTC0"/>
<evidence type="ECO:0000256" key="3">
    <source>
        <dbReference type="SAM" id="Phobius"/>
    </source>
</evidence>
<feature type="transmembrane region" description="Helical" evidence="3">
    <location>
        <begin position="235"/>
        <end position="252"/>
    </location>
</feature>
<comment type="caution">
    <text evidence="4">The sequence shown here is derived from an EMBL/GenBank/DDBJ whole genome shotgun (WGS) entry which is preliminary data.</text>
</comment>
<dbReference type="PANTHER" id="PTHR36383">
    <property type="entry name" value="OS09G0529350 PROTEIN"/>
    <property type="match status" value="1"/>
</dbReference>
<keyword evidence="1" id="KW-0175">Coiled coil</keyword>
<feature type="region of interest" description="Disordered" evidence="2">
    <location>
        <begin position="142"/>
        <end position="168"/>
    </location>
</feature>
<gene>
    <name evidence="4" type="ORF">SAY87_000393</name>
</gene>
<evidence type="ECO:0008006" key="6">
    <source>
        <dbReference type="Google" id="ProtNLM"/>
    </source>
</evidence>
<dbReference type="EMBL" id="JAXIOK010000023">
    <property type="protein sequence ID" value="KAK4742392.1"/>
    <property type="molecule type" value="Genomic_DNA"/>
</dbReference>
<evidence type="ECO:0000313" key="4">
    <source>
        <dbReference type="EMBL" id="KAK4742392.1"/>
    </source>
</evidence>
<feature type="transmembrane region" description="Helical" evidence="3">
    <location>
        <begin position="175"/>
        <end position="195"/>
    </location>
</feature>
<keyword evidence="3" id="KW-0472">Membrane</keyword>
<evidence type="ECO:0000313" key="5">
    <source>
        <dbReference type="Proteomes" id="UP001345219"/>
    </source>
</evidence>
<feature type="transmembrane region" description="Helical" evidence="3">
    <location>
        <begin position="201"/>
        <end position="223"/>
    </location>
</feature>
<protein>
    <recommendedName>
        <fullName evidence="6">Homer protein</fullName>
    </recommendedName>
</protein>
<sequence length="304" mass="32788">MTIPPAFSAISSPCPRVPFSLARASHGCPRTPRAVTVWCSSGTGHGPPSGNLKDTLSGMVDSQVEELLSREENRGLLDGLDRASRRVEKAKRELAEIERQEAEAKQMRSYIEHLESRASEIVESQKDILEARAMVEEAERFLSSSMERSSGDEGSTAEEAGEVDKEKERLESVKAASVSAVIGTLAGLPISLTHVTSTSQLVLPLAIAFVSCALFGVTFRYTVRRDLDNFQLKSGTFAAFAFVRGLGALGVGPPLELNPESFLSHAVDGVTYVSESLLVFAFAAVGLDFCFKTGLISTFPLRTD</sequence>
<keyword evidence="3" id="KW-0812">Transmembrane</keyword>
<evidence type="ECO:0000256" key="1">
    <source>
        <dbReference type="SAM" id="Coils"/>
    </source>
</evidence>
<proteinExistence type="predicted"/>
<keyword evidence="5" id="KW-1185">Reference proteome</keyword>
<reference evidence="4 5" key="1">
    <citation type="journal article" date="2023" name="Hortic Res">
        <title>Pangenome of water caltrop reveals structural variations and asymmetric subgenome divergence after allopolyploidization.</title>
        <authorList>
            <person name="Zhang X."/>
            <person name="Chen Y."/>
            <person name="Wang L."/>
            <person name="Yuan Y."/>
            <person name="Fang M."/>
            <person name="Shi L."/>
            <person name="Lu R."/>
            <person name="Comes H.P."/>
            <person name="Ma Y."/>
            <person name="Chen Y."/>
            <person name="Huang G."/>
            <person name="Zhou Y."/>
            <person name="Zheng Z."/>
            <person name="Qiu Y."/>
        </authorList>
    </citation>
    <scope>NUCLEOTIDE SEQUENCE [LARGE SCALE GENOMIC DNA]</scope>
    <source>
        <tissue evidence="4">Roots</tissue>
    </source>
</reference>